<organism evidence="2 3">
    <name type="scientific">Maribellus comscasis</name>
    <dbReference type="NCBI Taxonomy" id="2681766"/>
    <lineage>
        <taxon>Bacteria</taxon>
        <taxon>Pseudomonadati</taxon>
        <taxon>Bacteroidota</taxon>
        <taxon>Bacteroidia</taxon>
        <taxon>Marinilabiliales</taxon>
        <taxon>Prolixibacteraceae</taxon>
        <taxon>Maribellus</taxon>
    </lineage>
</organism>
<dbReference type="KEGG" id="mcos:GM418_04145"/>
<protein>
    <submittedName>
        <fullName evidence="2">Threonylcarbamoyl-AMP synthase</fullName>
    </submittedName>
</protein>
<dbReference type="Proteomes" id="UP000428260">
    <property type="component" value="Chromosome"/>
</dbReference>
<dbReference type="SUPFAM" id="SSF55821">
    <property type="entry name" value="YrdC/RibB"/>
    <property type="match status" value="1"/>
</dbReference>
<feature type="domain" description="YrdC-like" evidence="1">
    <location>
        <begin position="12"/>
        <end position="200"/>
    </location>
</feature>
<proteinExistence type="predicted"/>
<dbReference type="InterPro" id="IPR017945">
    <property type="entry name" value="DHBP_synth_RibB-like_a/b_dom"/>
</dbReference>
<dbReference type="RefSeq" id="WP_158863442.1">
    <property type="nucleotide sequence ID" value="NZ_CP046401.1"/>
</dbReference>
<dbReference type="NCBIfam" id="TIGR00057">
    <property type="entry name" value="L-threonylcarbamoyladenylate synthase"/>
    <property type="match status" value="1"/>
</dbReference>
<dbReference type="Pfam" id="PF01300">
    <property type="entry name" value="Sua5_yciO_yrdC"/>
    <property type="match status" value="1"/>
</dbReference>
<gene>
    <name evidence="2" type="ORF">GM418_04145</name>
</gene>
<sequence>MFVKLYDENPNPREVRKIVDILRDGGIIIYPTDTVYGLGCDITNNKAVDKVARIKGVKIEKANFSFICSDLSHLSDYTRPISNTVFKLMKKNLPGPFTFILEANNNVPKYFKGKKKTVGIRVPANNIIHEIVSELGNPIVSTSIYDEDEILEYTTDPELIYEKYKDIVDAVIDGGYGELVPSTIVDCSQNELVILREGKGVLEF</sequence>
<dbReference type="EMBL" id="CP046401">
    <property type="protein sequence ID" value="QGY42874.1"/>
    <property type="molecule type" value="Genomic_DNA"/>
</dbReference>
<dbReference type="GO" id="GO:0003725">
    <property type="term" value="F:double-stranded RNA binding"/>
    <property type="evidence" value="ECO:0007669"/>
    <property type="project" value="InterPro"/>
</dbReference>
<reference evidence="2 3" key="1">
    <citation type="submission" date="2019-11" db="EMBL/GenBank/DDBJ databases">
        <authorList>
            <person name="Zheng R.K."/>
            <person name="Sun C.M."/>
        </authorList>
    </citation>
    <scope>NUCLEOTIDE SEQUENCE [LARGE SCALE GENOMIC DNA]</scope>
    <source>
        <strain evidence="2 3">WC007</strain>
    </source>
</reference>
<name>A0A6I6JYW9_9BACT</name>
<dbReference type="AlphaFoldDB" id="A0A6I6JYW9"/>
<dbReference type="PROSITE" id="PS51163">
    <property type="entry name" value="YRDC"/>
    <property type="match status" value="1"/>
</dbReference>
<dbReference type="InterPro" id="IPR052532">
    <property type="entry name" value="SUA5_domain"/>
</dbReference>
<evidence type="ECO:0000313" key="3">
    <source>
        <dbReference type="Proteomes" id="UP000428260"/>
    </source>
</evidence>
<dbReference type="InterPro" id="IPR006070">
    <property type="entry name" value="Sua5-like_dom"/>
</dbReference>
<evidence type="ECO:0000313" key="2">
    <source>
        <dbReference type="EMBL" id="QGY42874.1"/>
    </source>
</evidence>
<accession>A0A6I6JYW9</accession>
<dbReference type="PANTHER" id="PTHR42828:SF3">
    <property type="entry name" value="THREONYLCARBAMOYL-AMP SYNTHASE"/>
    <property type="match status" value="1"/>
</dbReference>
<keyword evidence="3" id="KW-1185">Reference proteome</keyword>
<dbReference type="Gene3D" id="3.90.870.10">
    <property type="entry name" value="DHBP synthase"/>
    <property type="match status" value="1"/>
</dbReference>
<dbReference type="PANTHER" id="PTHR42828">
    <property type="entry name" value="DHBP SYNTHASE RIBB-LIKE ALPHA/BETA DOMAIN-CONTAINING PROTEIN"/>
    <property type="match status" value="1"/>
</dbReference>
<evidence type="ECO:0000259" key="1">
    <source>
        <dbReference type="PROSITE" id="PS51163"/>
    </source>
</evidence>